<evidence type="ECO:0000313" key="2">
    <source>
        <dbReference type="Proteomes" id="UP001273935"/>
    </source>
</evidence>
<keyword evidence="2" id="KW-1185">Reference proteome</keyword>
<accession>A0ABU3XTV2</accession>
<organism evidence="1 2">
    <name type="scientific">Metapseudomonas otitidis</name>
    <dbReference type="NCBI Taxonomy" id="319939"/>
    <lineage>
        <taxon>Bacteria</taxon>
        <taxon>Pseudomonadati</taxon>
        <taxon>Pseudomonadota</taxon>
        <taxon>Gammaproteobacteria</taxon>
        <taxon>Pseudomonadales</taxon>
        <taxon>Pseudomonadaceae</taxon>
        <taxon>Metapseudomonas</taxon>
    </lineage>
</organism>
<name>A0ABU3XTV2_9GAMM</name>
<sequence>MNQDPRREDELERQLLAHFRAHGEGEPSAELDARILAAAREAVRPPVPSLGQRLHAWLFGPGGRQRWSVAFAGLACLGVGVSLTFQNLDRQPPEYAVAPAPAMAPAAPAPLARSAPAPDAGYNAEPAAPPMKAFSAPAPAAEMKKAAPQFESAPVAALADSANADARIAEQARLAADEAFPPAAKLAKPAAAPLDPALQQGLQEVLELRRQGQANAKAADERLEALRKVYPRQDLDALLKALEPSPAP</sequence>
<evidence type="ECO:0000313" key="1">
    <source>
        <dbReference type="EMBL" id="MDV3441006.1"/>
    </source>
</evidence>
<comment type="caution">
    <text evidence="1">The sequence shown here is derived from an EMBL/GenBank/DDBJ whole genome shotgun (WGS) entry which is preliminary data.</text>
</comment>
<reference evidence="1 2" key="1">
    <citation type="submission" date="2023-10" db="EMBL/GenBank/DDBJ databases">
        <title>Pseudomonas otitidis isolated from a paediatric patient with cystic fibrosis in Chile.</title>
        <authorList>
            <person name="Amsteins-Romero L."/>
            <person name="Opazo-Capurro A."/>
            <person name="Matus-Kohler M."/>
            <person name="Gonzalez-Rocha G."/>
        </authorList>
    </citation>
    <scope>NUCLEOTIDE SEQUENCE [LARGE SCALE GENOMIC DNA]</scope>
    <source>
        <strain evidence="1 2">P-714</strain>
    </source>
</reference>
<proteinExistence type="predicted"/>
<dbReference type="RefSeq" id="WP_317234038.1">
    <property type="nucleotide sequence ID" value="NZ_JAWJUL010000061.1"/>
</dbReference>
<evidence type="ECO:0008006" key="3">
    <source>
        <dbReference type="Google" id="ProtNLM"/>
    </source>
</evidence>
<gene>
    <name evidence="1" type="ORF">R0G64_16395</name>
</gene>
<protein>
    <recommendedName>
        <fullName evidence="3">Anti-sigma factor</fullName>
    </recommendedName>
</protein>
<dbReference type="EMBL" id="JAWJUL010000061">
    <property type="protein sequence ID" value="MDV3441006.1"/>
    <property type="molecule type" value="Genomic_DNA"/>
</dbReference>
<dbReference type="Proteomes" id="UP001273935">
    <property type="component" value="Unassembled WGS sequence"/>
</dbReference>